<dbReference type="Gene3D" id="1.20.1260.10">
    <property type="match status" value="1"/>
</dbReference>
<name>A0ABS1LWJ9_9LACO</name>
<gene>
    <name evidence="2" type="ORF">JEM47_08720</name>
</gene>
<sequence length="185" mass="21277">MNAEEKYQAELKQSDIDHHTPTAGAMTGHIIANLVIHSLKINQASLFAKGSASLFLDEYAEKWLNSEKNEFEQLNHLLVNNGESIPTTTDQFKEFTMLEENGADKYNDGDDQLFALVKDFDTQTLFITKAIFLAEKEDWPELAQNLINFLAWIKEQIRLTQNFLGHDLREGLYNEEDEDDDDDDF</sequence>
<dbReference type="InterPro" id="IPR009078">
    <property type="entry name" value="Ferritin-like_SF"/>
</dbReference>
<protein>
    <submittedName>
        <fullName evidence="2">DNA-binding protein</fullName>
    </submittedName>
</protein>
<accession>A0ABS1LWJ9</accession>
<organism evidence="2 3">
    <name type="scientific">Lactobacillus kitasatonis</name>
    <dbReference type="NCBI Taxonomy" id="237446"/>
    <lineage>
        <taxon>Bacteria</taxon>
        <taxon>Bacillati</taxon>
        <taxon>Bacillota</taxon>
        <taxon>Bacilli</taxon>
        <taxon>Lactobacillales</taxon>
        <taxon>Lactobacillaceae</taxon>
        <taxon>Lactobacillus</taxon>
    </lineage>
</organism>
<dbReference type="Proteomes" id="UP000640912">
    <property type="component" value="Unassembled WGS sequence"/>
</dbReference>
<reference evidence="2 3" key="1">
    <citation type="journal article" date="2021" name="Microorganisms">
        <title>Dual Inhibition of Salmonella enterica and Clostridium perfringens by New Probiotic Candidates Isolated from Chicken Intestinal Mucosa.</title>
        <authorList>
            <person name="Lone A."/>
            <person name="Mottawea W."/>
            <person name="Ait Chait Y."/>
            <person name="Hammami R."/>
        </authorList>
    </citation>
    <scope>NUCLEOTIDE SEQUENCE [LARGE SCALE GENOMIC DNA]</scope>
    <source>
        <strain evidence="2 3">A12</strain>
    </source>
</reference>
<dbReference type="RefSeq" id="WP_202018555.1">
    <property type="nucleotide sequence ID" value="NZ_JAEHNR010000087.1"/>
</dbReference>
<proteinExistence type="predicted"/>
<dbReference type="InterPro" id="IPR012347">
    <property type="entry name" value="Ferritin-like"/>
</dbReference>
<dbReference type="SUPFAM" id="SSF47240">
    <property type="entry name" value="Ferritin-like"/>
    <property type="match status" value="1"/>
</dbReference>
<feature type="region of interest" description="Disordered" evidence="1">
    <location>
        <begin position="1"/>
        <end position="20"/>
    </location>
</feature>
<dbReference type="EMBL" id="JAEHNR010000087">
    <property type="protein sequence ID" value="MBL1072539.1"/>
    <property type="molecule type" value="Genomic_DNA"/>
</dbReference>
<evidence type="ECO:0000313" key="3">
    <source>
        <dbReference type="Proteomes" id="UP000640912"/>
    </source>
</evidence>
<dbReference type="GO" id="GO:0003677">
    <property type="term" value="F:DNA binding"/>
    <property type="evidence" value="ECO:0007669"/>
    <property type="project" value="UniProtKB-KW"/>
</dbReference>
<evidence type="ECO:0000256" key="1">
    <source>
        <dbReference type="SAM" id="MobiDB-lite"/>
    </source>
</evidence>
<evidence type="ECO:0000313" key="2">
    <source>
        <dbReference type="EMBL" id="MBL1072539.1"/>
    </source>
</evidence>
<keyword evidence="3" id="KW-1185">Reference proteome</keyword>
<keyword evidence="2" id="KW-0238">DNA-binding</keyword>
<comment type="caution">
    <text evidence="2">The sequence shown here is derived from an EMBL/GenBank/DDBJ whole genome shotgun (WGS) entry which is preliminary data.</text>
</comment>